<dbReference type="InterPro" id="IPR006015">
    <property type="entry name" value="Universal_stress_UspA"/>
</dbReference>
<name>A0AAD9IKW4_PROWI</name>
<dbReference type="SUPFAM" id="SSF52402">
    <property type="entry name" value="Adenine nucleotide alpha hydrolases-like"/>
    <property type="match status" value="2"/>
</dbReference>
<dbReference type="InterPro" id="IPR014729">
    <property type="entry name" value="Rossmann-like_a/b/a_fold"/>
</dbReference>
<dbReference type="Proteomes" id="UP001255856">
    <property type="component" value="Unassembled WGS sequence"/>
</dbReference>
<dbReference type="Gene3D" id="3.40.50.620">
    <property type="entry name" value="HUPs"/>
    <property type="match status" value="2"/>
</dbReference>
<dbReference type="EMBL" id="JASFZW010000001">
    <property type="protein sequence ID" value="KAK2080213.1"/>
    <property type="molecule type" value="Genomic_DNA"/>
</dbReference>
<feature type="domain" description="UspA" evidence="1">
    <location>
        <begin position="193"/>
        <end position="336"/>
    </location>
</feature>
<dbReference type="InterPro" id="IPR006016">
    <property type="entry name" value="UspA"/>
</dbReference>
<proteinExistence type="predicted"/>
<gene>
    <name evidence="2" type="ORF">QBZ16_000066</name>
</gene>
<evidence type="ECO:0000259" key="1">
    <source>
        <dbReference type="Pfam" id="PF00582"/>
    </source>
</evidence>
<feature type="domain" description="UspA" evidence="1">
    <location>
        <begin position="15"/>
        <end position="178"/>
    </location>
</feature>
<sequence length="365" mass="38606">MDVIREGVGSTIPPRNVLVAIDSTDHSRAAAVWASHYLAHRQEDCLHLVTVLTSPAPAGRGAPVATVGAVAAMAQTMHQAHEEERAEAARLLEAARNHLVLKHGARCEVKEHCLNSSGGASGVAHSIVLFAERHELDAVVLGSRGLGPFRSALASLVGQGSVSAYCLHRLSCAVAIVRGDPTALEANPVEPAIMVAVDGSPESQVALDWVGATPFPVDATFHLVTARPGDGDLVTQPESPSARVLELREKAERTALLDAAATRVPEDAVVEVTLELEDEAVGPVLTHYATEHMVTAAVLGARDLGSIKRAMLSLLGSGSVSEYVMQHLPLPVIVVRRKESAHDKHALSRGRGSVKDLPRGCWEHC</sequence>
<protein>
    <recommendedName>
        <fullName evidence="1">UspA domain-containing protein</fullName>
    </recommendedName>
</protein>
<evidence type="ECO:0000313" key="3">
    <source>
        <dbReference type="Proteomes" id="UP001255856"/>
    </source>
</evidence>
<accession>A0AAD9IKW4</accession>
<dbReference type="Pfam" id="PF00582">
    <property type="entry name" value="Usp"/>
    <property type="match status" value="2"/>
</dbReference>
<dbReference type="PANTHER" id="PTHR31964">
    <property type="entry name" value="ADENINE NUCLEOTIDE ALPHA HYDROLASES-LIKE SUPERFAMILY PROTEIN"/>
    <property type="match status" value="1"/>
</dbReference>
<keyword evidence="3" id="KW-1185">Reference proteome</keyword>
<dbReference type="PRINTS" id="PR01438">
    <property type="entry name" value="UNVRSLSTRESS"/>
</dbReference>
<dbReference type="PANTHER" id="PTHR31964:SF113">
    <property type="entry name" value="USPA DOMAIN-CONTAINING PROTEIN"/>
    <property type="match status" value="1"/>
</dbReference>
<evidence type="ECO:0000313" key="2">
    <source>
        <dbReference type="EMBL" id="KAK2080213.1"/>
    </source>
</evidence>
<organism evidence="2 3">
    <name type="scientific">Prototheca wickerhamii</name>
    <dbReference type="NCBI Taxonomy" id="3111"/>
    <lineage>
        <taxon>Eukaryota</taxon>
        <taxon>Viridiplantae</taxon>
        <taxon>Chlorophyta</taxon>
        <taxon>core chlorophytes</taxon>
        <taxon>Trebouxiophyceae</taxon>
        <taxon>Chlorellales</taxon>
        <taxon>Chlorellaceae</taxon>
        <taxon>Prototheca</taxon>
    </lineage>
</organism>
<dbReference type="AlphaFoldDB" id="A0AAD9IKW4"/>
<dbReference type="CDD" id="cd23659">
    <property type="entry name" value="USP_At3g01520-like"/>
    <property type="match status" value="2"/>
</dbReference>
<comment type="caution">
    <text evidence="2">The sequence shown here is derived from an EMBL/GenBank/DDBJ whole genome shotgun (WGS) entry which is preliminary data.</text>
</comment>
<reference evidence="2" key="1">
    <citation type="submission" date="2021-01" db="EMBL/GenBank/DDBJ databases">
        <authorList>
            <person name="Eckstrom K.M.E."/>
        </authorList>
    </citation>
    <scope>NUCLEOTIDE SEQUENCE</scope>
    <source>
        <strain evidence="2">UVCC 0001</strain>
    </source>
</reference>